<dbReference type="RefSeq" id="WP_250827835.1">
    <property type="nucleotide sequence ID" value="NZ_JAMOIL010000017.1"/>
</dbReference>
<feature type="transmembrane region" description="Helical" evidence="7">
    <location>
        <begin position="288"/>
        <end position="307"/>
    </location>
</feature>
<feature type="transmembrane region" description="Helical" evidence="7">
    <location>
        <begin position="376"/>
        <end position="398"/>
    </location>
</feature>
<keyword evidence="10" id="KW-1185">Reference proteome</keyword>
<dbReference type="AlphaFoldDB" id="A0A9X2D930"/>
<keyword evidence="2" id="KW-0813">Transport</keyword>
<dbReference type="PANTHER" id="PTHR42718">
    <property type="entry name" value="MAJOR FACILITATOR SUPERFAMILY MULTIDRUG TRANSPORTER MFSC"/>
    <property type="match status" value="1"/>
</dbReference>
<dbReference type="PANTHER" id="PTHR42718:SF47">
    <property type="entry name" value="METHYL VIOLOGEN RESISTANCE PROTEIN SMVA"/>
    <property type="match status" value="1"/>
</dbReference>
<evidence type="ECO:0000256" key="6">
    <source>
        <dbReference type="ARBA" id="ARBA00023136"/>
    </source>
</evidence>
<keyword evidence="6 7" id="KW-0472">Membrane</keyword>
<name>A0A9X2D930_9ACTN</name>
<feature type="domain" description="Major facilitator superfamily (MFS) profile" evidence="8">
    <location>
        <begin position="29"/>
        <end position="504"/>
    </location>
</feature>
<dbReference type="GO" id="GO:0022857">
    <property type="term" value="F:transmembrane transporter activity"/>
    <property type="evidence" value="ECO:0007669"/>
    <property type="project" value="InterPro"/>
</dbReference>
<proteinExistence type="predicted"/>
<evidence type="ECO:0000256" key="2">
    <source>
        <dbReference type="ARBA" id="ARBA00022448"/>
    </source>
</evidence>
<feature type="transmembrane region" description="Helical" evidence="7">
    <location>
        <begin position="217"/>
        <end position="235"/>
    </location>
</feature>
<evidence type="ECO:0000256" key="1">
    <source>
        <dbReference type="ARBA" id="ARBA00004651"/>
    </source>
</evidence>
<dbReference type="InterPro" id="IPR020846">
    <property type="entry name" value="MFS_dom"/>
</dbReference>
<dbReference type="Gene3D" id="1.20.1250.20">
    <property type="entry name" value="MFS general substrate transporter like domains"/>
    <property type="match status" value="1"/>
</dbReference>
<reference evidence="9" key="1">
    <citation type="submission" date="2022-05" db="EMBL/GenBank/DDBJ databases">
        <authorList>
            <person name="Tuo L."/>
        </authorList>
    </citation>
    <scope>NUCLEOTIDE SEQUENCE</scope>
    <source>
        <strain evidence="9">BSK12Z-4</strain>
    </source>
</reference>
<evidence type="ECO:0000313" key="10">
    <source>
        <dbReference type="Proteomes" id="UP001139485"/>
    </source>
</evidence>
<keyword evidence="5 7" id="KW-1133">Transmembrane helix</keyword>
<dbReference type="InterPro" id="IPR036259">
    <property type="entry name" value="MFS_trans_sf"/>
</dbReference>
<evidence type="ECO:0000256" key="5">
    <source>
        <dbReference type="ARBA" id="ARBA00022989"/>
    </source>
</evidence>
<feature type="transmembrane region" description="Helical" evidence="7">
    <location>
        <begin position="125"/>
        <end position="145"/>
    </location>
</feature>
<feature type="transmembrane region" description="Helical" evidence="7">
    <location>
        <begin position="327"/>
        <end position="345"/>
    </location>
</feature>
<evidence type="ECO:0000256" key="7">
    <source>
        <dbReference type="SAM" id="Phobius"/>
    </source>
</evidence>
<comment type="caution">
    <text evidence="9">The sequence shown here is derived from an EMBL/GenBank/DDBJ whole genome shotgun (WGS) entry which is preliminary data.</text>
</comment>
<dbReference type="Gene3D" id="1.20.1720.10">
    <property type="entry name" value="Multidrug resistance protein D"/>
    <property type="match status" value="1"/>
</dbReference>
<feature type="transmembrane region" description="Helical" evidence="7">
    <location>
        <begin position="241"/>
        <end position="261"/>
    </location>
</feature>
<comment type="subcellular location">
    <subcellularLocation>
        <location evidence="1">Cell membrane</location>
        <topology evidence="1">Multi-pass membrane protein</topology>
    </subcellularLocation>
</comment>
<keyword evidence="3" id="KW-1003">Cell membrane</keyword>
<feature type="transmembrane region" description="Helical" evidence="7">
    <location>
        <begin position="419"/>
        <end position="440"/>
    </location>
</feature>
<evidence type="ECO:0000256" key="3">
    <source>
        <dbReference type="ARBA" id="ARBA00022475"/>
    </source>
</evidence>
<organism evidence="9 10">
    <name type="scientific">Nocardioides bruguierae</name>
    <dbReference type="NCBI Taxonomy" id="2945102"/>
    <lineage>
        <taxon>Bacteria</taxon>
        <taxon>Bacillati</taxon>
        <taxon>Actinomycetota</taxon>
        <taxon>Actinomycetes</taxon>
        <taxon>Propionibacteriales</taxon>
        <taxon>Nocardioidaceae</taxon>
        <taxon>Nocardioides</taxon>
    </lineage>
</organism>
<evidence type="ECO:0000313" key="9">
    <source>
        <dbReference type="EMBL" id="MCM0621406.1"/>
    </source>
</evidence>
<dbReference type="InterPro" id="IPR011701">
    <property type="entry name" value="MFS"/>
</dbReference>
<protein>
    <submittedName>
        <fullName evidence="9">MFS transporter</fullName>
    </submittedName>
</protein>
<feature type="transmembrane region" description="Helical" evidence="7">
    <location>
        <begin position="157"/>
        <end position="177"/>
    </location>
</feature>
<feature type="transmembrane region" description="Helical" evidence="7">
    <location>
        <begin position="65"/>
        <end position="83"/>
    </location>
</feature>
<evidence type="ECO:0000256" key="4">
    <source>
        <dbReference type="ARBA" id="ARBA00022692"/>
    </source>
</evidence>
<sequence length="511" mass="51645">MTSTLPTTPVARPTSSPVPAGIARRPWAALVVLVLAVVLLSVDGTVVALAVPALSADLAPTSTQLLWIGDVYSFAIAGFLVTMGGVADRFGRRRVLLVGTTAFGLTSLAAGLAPTPETLIAARALQGVAAATLMPSTLALIRALFPDAARRTRAVAIWAAGAYAGAAAGPAVGGLLLEHFWWGSVFLVNVPVVVLLLVGTVALVPESRDPHPGRLDLVSAGLSLLAVVPVVLAVKEAAVHGVTPLAVAALVVGVLAGATFVRRQRALSRAGRAPLLDLALFRDPTVRGAVGSTLVAVLAFSGLLYFFSQYLQLVRGLGPLQAGLWELPLTAAAVAVIPFAGRAAARFGQGRVIGAGLAVSAAGMALLAVGESAAGYVVLAAALVLAGLGEGFAFTLSTDAVLSAVPADRAGAASAVSETAYELGVALGIGVLGSGLTLLYRSGLDGQPEEVRDSLAGALAHGSDEAVLLAQHAFVDAMQAVSLAAALLLSVAAVVAWRLIGRRRDEDVLDS</sequence>
<dbReference type="Proteomes" id="UP001139485">
    <property type="component" value="Unassembled WGS sequence"/>
</dbReference>
<dbReference type="InterPro" id="IPR005829">
    <property type="entry name" value="Sugar_transporter_CS"/>
</dbReference>
<feature type="transmembrane region" description="Helical" evidence="7">
    <location>
        <begin position="95"/>
        <end position="113"/>
    </location>
</feature>
<dbReference type="PROSITE" id="PS50850">
    <property type="entry name" value="MFS"/>
    <property type="match status" value="1"/>
</dbReference>
<dbReference type="CDD" id="cd17321">
    <property type="entry name" value="MFS_MMR_MDR_like"/>
    <property type="match status" value="1"/>
</dbReference>
<feature type="transmembrane region" description="Helical" evidence="7">
    <location>
        <begin position="352"/>
        <end position="370"/>
    </location>
</feature>
<accession>A0A9X2D930</accession>
<evidence type="ECO:0000259" key="8">
    <source>
        <dbReference type="PROSITE" id="PS50850"/>
    </source>
</evidence>
<dbReference type="EMBL" id="JAMOIL010000017">
    <property type="protein sequence ID" value="MCM0621406.1"/>
    <property type="molecule type" value="Genomic_DNA"/>
</dbReference>
<feature type="transmembrane region" description="Helical" evidence="7">
    <location>
        <begin position="477"/>
        <end position="500"/>
    </location>
</feature>
<dbReference type="Pfam" id="PF07690">
    <property type="entry name" value="MFS_1"/>
    <property type="match status" value="1"/>
</dbReference>
<dbReference type="SUPFAM" id="SSF103473">
    <property type="entry name" value="MFS general substrate transporter"/>
    <property type="match status" value="1"/>
</dbReference>
<dbReference type="GO" id="GO:0005886">
    <property type="term" value="C:plasma membrane"/>
    <property type="evidence" value="ECO:0007669"/>
    <property type="project" value="UniProtKB-SubCell"/>
</dbReference>
<feature type="transmembrane region" description="Helical" evidence="7">
    <location>
        <begin position="27"/>
        <end position="53"/>
    </location>
</feature>
<dbReference type="PROSITE" id="PS00216">
    <property type="entry name" value="SUGAR_TRANSPORT_1"/>
    <property type="match status" value="1"/>
</dbReference>
<gene>
    <name evidence="9" type="ORF">M8330_14015</name>
</gene>
<keyword evidence="4 7" id="KW-0812">Transmembrane</keyword>
<feature type="transmembrane region" description="Helical" evidence="7">
    <location>
        <begin position="183"/>
        <end position="205"/>
    </location>
</feature>